<feature type="compositionally biased region" description="Polar residues" evidence="1">
    <location>
        <begin position="511"/>
        <end position="521"/>
    </location>
</feature>
<dbReference type="VEuPathDB" id="ToxoDB:TGP89_298040"/>
<protein>
    <submittedName>
        <fullName evidence="3">Ribosome-binding factor A</fullName>
    </submittedName>
</protein>
<dbReference type="GO" id="GO:0006364">
    <property type="term" value="P:rRNA processing"/>
    <property type="evidence" value="ECO:0007669"/>
    <property type="project" value="InterPro"/>
</dbReference>
<evidence type="ECO:0000313" key="4">
    <source>
        <dbReference type="Proteomes" id="UP000028828"/>
    </source>
</evidence>
<keyword evidence="2" id="KW-0472">Membrane</keyword>
<sequence length="521" mass="57083">MKSVTGVYAEHGRRSLEVALLSAASGKRKHHGDRPAFFALVLLLCSVDMCVLPCSSFVLRAPYQRRVSCWHSSERASKFCFSPCSFALIGAAVPWAEDPNRRCGTGRPMRILSTAGAVAIFASCCADSLSSLCSLLGGMASPHLHLGGFQGQRQPSRATTGVGDLLNIWLFSVTRTGVGATATGRRSQSSKTKRSSTWGMTDQRRDVWNKRFASRIKYHLQDYFARRGADVFASGPGSFVIPRSYNRLRQRRHDATADAYADCLLTSEKALSLDSDLAVPQSSTPVSSSWSDKSTSWESFNLSNTRLCTSPSGRSGYLSDEVEPKVPGGEGNEPPWSSCVEAGVLSSTPSTPPPAQFRSASTYEQGVAVPLAGEPGLGSAKHEWIADQEAGYDFAAVDNVDGFLKCCVDVADVILNQNASVAKVYVSVDGAEQAQRLAQGWLQRSRKMLRYYLSQKMRRRRRIPELFFHLVDTKGIAKMLFSLHRLEVEEVIPYELKHHRQTAKANEAVQDESSSTHSKVP</sequence>
<dbReference type="OrthoDB" id="10267290at2759"/>
<dbReference type="SUPFAM" id="SSF89919">
    <property type="entry name" value="Ribosome-binding factor A, RbfA"/>
    <property type="match status" value="1"/>
</dbReference>
<dbReference type="Proteomes" id="UP000028828">
    <property type="component" value="Unassembled WGS sequence"/>
</dbReference>
<dbReference type="InterPro" id="IPR000238">
    <property type="entry name" value="RbfA"/>
</dbReference>
<comment type="caution">
    <text evidence="3">The sequence shown here is derived from an EMBL/GenBank/DDBJ whole genome shotgun (WGS) entry which is preliminary data.</text>
</comment>
<feature type="region of interest" description="Disordered" evidence="1">
    <location>
        <begin position="502"/>
        <end position="521"/>
    </location>
</feature>
<feature type="transmembrane region" description="Helical" evidence="2">
    <location>
        <begin position="36"/>
        <end position="59"/>
    </location>
</feature>
<dbReference type="InterPro" id="IPR015946">
    <property type="entry name" value="KH_dom-like_a/b"/>
</dbReference>
<accession>A0A086JDB4</accession>
<name>A0A086JDB4_TOXGO</name>
<evidence type="ECO:0000256" key="2">
    <source>
        <dbReference type="SAM" id="Phobius"/>
    </source>
</evidence>
<dbReference type="InterPro" id="IPR023799">
    <property type="entry name" value="RbfA_dom_sf"/>
</dbReference>
<dbReference type="Gene3D" id="3.30.300.20">
    <property type="match status" value="1"/>
</dbReference>
<evidence type="ECO:0000313" key="3">
    <source>
        <dbReference type="EMBL" id="KFG30132.1"/>
    </source>
</evidence>
<proteinExistence type="predicted"/>
<reference evidence="3 4" key="1">
    <citation type="submission" date="2014-03" db="EMBL/GenBank/DDBJ databases">
        <authorList>
            <person name="Sibley D."/>
            <person name="Venepally P."/>
            <person name="Karamycheva S."/>
            <person name="Hadjithomas M."/>
            <person name="Khan A."/>
            <person name="Brunk B."/>
            <person name="Roos D."/>
            <person name="Caler E."/>
            <person name="Lorenzi H."/>
        </authorList>
    </citation>
    <scope>NUCLEOTIDE SEQUENCE [LARGE SCALE GENOMIC DNA]</scope>
    <source>
        <strain evidence="4">p89</strain>
    </source>
</reference>
<dbReference type="EMBL" id="AEYI02002096">
    <property type="protein sequence ID" value="KFG30132.1"/>
    <property type="molecule type" value="Genomic_DNA"/>
</dbReference>
<organism evidence="3 4">
    <name type="scientific">Toxoplasma gondii p89</name>
    <dbReference type="NCBI Taxonomy" id="943119"/>
    <lineage>
        <taxon>Eukaryota</taxon>
        <taxon>Sar</taxon>
        <taxon>Alveolata</taxon>
        <taxon>Apicomplexa</taxon>
        <taxon>Conoidasida</taxon>
        <taxon>Coccidia</taxon>
        <taxon>Eucoccidiorida</taxon>
        <taxon>Eimeriorina</taxon>
        <taxon>Sarcocystidae</taxon>
        <taxon>Toxoplasma</taxon>
    </lineage>
</organism>
<gene>
    <name evidence="3" type="ORF">TGP89_298040</name>
</gene>
<dbReference type="AlphaFoldDB" id="A0A086JDB4"/>
<feature type="region of interest" description="Disordered" evidence="1">
    <location>
        <begin position="312"/>
        <end position="334"/>
    </location>
</feature>
<evidence type="ECO:0000256" key="1">
    <source>
        <dbReference type="SAM" id="MobiDB-lite"/>
    </source>
</evidence>
<keyword evidence="2" id="KW-1133">Transmembrane helix</keyword>
<dbReference type="Pfam" id="PF02033">
    <property type="entry name" value="RBFA"/>
    <property type="match status" value="1"/>
</dbReference>
<keyword evidence="2" id="KW-0812">Transmembrane</keyword>